<feature type="compositionally biased region" description="Acidic residues" evidence="10">
    <location>
        <begin position="156"/>
        <end position="167"/>
    </location>
</feature>
<evidence type="ECO:0000256" key="5">
    <source>
        <dbReference type="ARBA" id="ARBA00022837"/>
    </source>
</evidence>
<evidence type="ECO:0000256" key="3">
    <source>
        <dbReference type="ARBA" id="ARBA00022729"/>
    </source>
</evidence>
<gene>
    <name evidence="13" type="ORF">TPAB3V08_LOCUS4777</name>
</gene>
<keyword evidence="6" id="KW-0130">Cell adhesion</keyword>
<protein>
    <recommendedName>
        <fullName evidence="12">Calsyntenin C-terminal domain-containing protein</fullName>
    </recommendedName>
</protein>
<keyword evidence="7 11" id="KW-1133">Transmembrane helix</keyword>
<proteinExistence type="predicted"/>
<feature type="region of interest" description="Disordered" evidence="10">
    <location>
        <begin position="150"/>
        <end position="177"/>
    </location>
</feature>
<evidence type="ECO:0000256" key="11">
    <source>
        <dbReference type="SAM" id="Phobius"/>
    </source>
</evidence>
<evidence type="ECO:0000256" key="7">
    <source>
        <dbReference type="ARBA" id="ARBA00022989"/>
    </source>
</evidence>
<dbReference type="Proteomes" id="UP001153148">
    <property type="component" value="Unassembled WGS sequence"/>
</dbReference>
<evidence type="ECO:0000313" key="13">
    <source>
        <dbReference type="EMBL" id="CAG2057800.1"/>
    </source>
</evidence>
<keyword evidence="2 11" id="KW-0812">Transmembrane</keyword>
<keyword evidence="8 11" id="KW-0472">Membrane</keyword>
<feature type="region of interest" description="Disordered" evidence="10">
    <location>
        <begin position="81"/>
        <end position="106"/>
    </location>
</feature>
<keyword evidence="14" id="KW-1185">Reference proteome</keyword>
<evidence type="ECO:0000256" key="8">
    <source>
        <dbReference type="ARBA" id="ARBA00023136"/>
    </source>
</evidence>
<comment type="caution">
    <text evidence="13">The sequence shown here is derived from an EMBL/GenBank/DDBJ whole genome shotgun (WGS) entry which is preliminary data.</text>
</comment>
<keyword evidence="5" id="KW-0106">Calcium</keyword>
<comment type="subcellular location">
    <subcellularLocation>
        <location evidence="1">Membrane</location>
        <topology evidence="1">Single-pass type I membrane protein</topology>
    </subcellularLocation>
</comment>
<evidence type="ECO:0000256" key="4">
    <source>
        <dbReference type="ARBA" id="ARBA00022737"/>
    </source>
</evidence>
<name>A0ABN7NW79_TIMPD</name>
<sequence length="361" mass="39447">MKPEFVDNLPPSSVCQMMPKESTITKQRFGIIFSSVRDKAATPANVKVGFRGTGIYPSNPNEIPDAAFAPSTVTEIYIEDLQSQPTEERPSISRKTYVPETSDLNAPSLSSAKMIDSFNDAQTSVSKAPSKVRSVRILSDEENDKVINSILKQDSSYEDEVSSDDENSPLFHDILPTPKRTKTGQVIRKLSINSKAIVLRKLTVIHPRLPANHNINANKATNVGDPTAISLSHHDGGHEASQSQSFPAPAHAHVERHHVELRPAHTISDVYLASNLDSTQAVIAGSSHAVTIIIVVCVGFLLFMIVLGVIRIRAAHYRTTQEEIADTEMAWDDSALTITVNPMEVSKIVIGSGLLQEQEVI</sequence>
<evidence type="ECO:0000313" key="14">
    <source>
        <dbReference type="Proteomes" id="UP001153148"/>
    </source>
</evidence>
<keyword evidence="9" id="KW-0325">Glycoprotein</keyword>
<evidence type="ECO:0000256" key="9">
    <source>
        <dbReference type="ARBA" id="ARBA00023180"/>
    </source>
</evidence>
<keyword evidence="4" id="KW-0677">Repeat</keyword>
<dbReference type="Pfam" id="PF19699">
    <property type="entry name" value="CLSTN_C"/>
    <property type="match status" value="1"/>
</dbReference>
<evidence type="ECO:0000256" key="6">
    <source>
        <dbReference type="ARBA" id="ARBA00022889"/>
    </source>
</evidence>
<evidence type="ECO:0000256" key="10">
    <source>
        <dbReference type="SAM" id="MobiDB-lite"/>
    </source>
</evidence>
<dbReference type="PANTHER" id="PTHR14139">
    <property type="entry name" value="CALSYNTENIN"/>
    <property type="match status" value="1"/>
</dbReference>
<evidence type="ECO:0000256" key="2">
    <source>
        <dbReference type="ARBA" id="ARBA00022692"/>
    </source>
</evidence>
<reference evidence="13" key="1">
    <citation type="submission" date="2021-03" db="EMBL/GenBank/DDBJ databases">
        <authorList>
            <person name="Tran Van P."/>
        </authorList>
    </citation>
    <scope>NUCLEOTIDE SEQUENCE</scope>
</reference>
<evidence type="ECO:0000259" key="12">
    <source>
        <dbReference type="Pfam" id="PF19699"/>
    </source>
</evidence>
<dbReference type="EMBL" id="CAJPIN010006061">
    <property type="protein sequence ID" value="CAG2057800.1"/>
    <property type="molecule type" value="Genomic_DNA"/>
</dbReference>
<accession>A0ABN7NW79</accession>
<keyword evidence="3" id="KW-0732">Signal</keyword>
<dbReference type="PANTHER" id="PTHR14139:SF2">
    <property type="entry name" value="CALSYNTENIN-1"/>
    <property type="match status" value="1"/>
</dbReference>
<feature type="domain" description="Calsyntenin C-terminal" evidence="12">
    <location>
        <begin position="263"/>
        <end position="345"/>
    </location>
</feature>
<organism evidence="13 14">
    <name type="scientific">Timema podura</name>
    <name type="common">Walking stick</name>
    <dbReference type="NCBI Taxonomy" id="61482"/>
    <lineage>
        <taxon>Eukaryota</taxon>
        <taxon>Metazoa</taxon>
        <taxon>Ecdysozoa</taxon>
        <taxon>Arthropoda</taxon>
        <taxon>Hexapoda</taxon>
        <taxon>Insecta</taxon>
        <taxon>Pterygota</taxon>
        <taxon>Neoptera</taxon>
        <taxon>Polyneoptera</taxon>
        <taxon>Phasmatodea</taxon>
        <taxon>Timematodea</taxon>
        <taxon>Timematoidea</taxon>
        <taxon>Timematidae</taxon>
        <taxon>Timema</taxon>
    </lineage>
</organism>
<dbReference type="InterPro" id="IPR045588">
    <property type="entry name" value="CLSTN_C"/>
</dbReference>
<feature type="transmembrane region" description="Helical" evidence="11">
    <location>
        <begin position="289"/>
        <end position="310"/>
    </location>
</feature>
<evidence type="ECO:0000256" key="1">
    <source>
        <dbReference type="ARBA" id="ARBA00004479"/>
    </source>
</evidence>